<keyword evidence="2" id="KW-1185">Reference proteome</keyword>
<protein>
    <recommendedName>
        <fullName evidence="3">TadE-like protein</fullName>
    </recommendedName>
</protein>
<reference evidence="2" key="1">
    <citation type="submission" date="2017-01" db="EMBL/GenBank/DDBJ databases">
        <authorList>
            <person name="Varghese N."/>
            <person name="Submissions S."/>
        </authorList>
    </citation>
    <scope>NUCLEOTIDE SEQUENCE [LARGE SCALE GENOMIC DNA]</scope>
    <source>
        <strain evidence="2">DSM 29430</strain>
    </source>
</reference>
<name>A0A1N7Q0B6_9RHOB</name>
<sequence length="179" mass="19946">MTRNLLNSARHFWQNEDGATQVVPFALWMPVFVATILSGIELSAVTVRHTALERALDETVRDVRLGTGTIYDHNSLKTSICERAAILPDCMNTLQLEMVKLDMRAWTDPPADVKCVDQGSTVAPVVDFEYGRDNELMYLRACYEFEPVAPTSYFSEAMVTDANGYSAIVSTSAFVQEPL</sequence>
<proteinExistence type="predicted"/>
<evidence type="ECO:0000313" key="2">
    <source>
        <dbReference type="Proteomes" id="UP000186684"/>
    </source>
</evidence>
<dbReference type="RefSeq" id="WP_076451027.1">
    <property type="nucleotide sequence ID" value="NZ_FTOQ01000023.1"/>
</dbReference>
<evidence type="ECO:0008006" key="3">
    <source>
        <dbReference type="Google" id="ProtNLM"/>
    </source>
</evidence>
<accession>A0A1N7Q0B6</accession>
<dbReference type="AlphaFoldDB" id="A0A1N7Q0B6"/>
<dbReference type="Proteomes" id="UP000186684">
    <property type="component" value="Unassembled WGS sequence"/>
</dbReference>
<dbReference type="STRING" id="633194.SAMN05421759_12344"/>
<gene>
    <name evidence="1" type="ORF">SAMN05421759_12344</name>
</gene>
<dbReference type="OrthoDB" id="7907064at2"/>
<dbReference type="EMBL" id="FTOQ01000023">
    <property type="protein sequence ID" value="SIT16129.1"/>
    <property type="molecule type" value="Genomic_DNA"/>
</dbReference>
<evidence type="ECO:0000313" key="1">
    <source>
        <dbReference type="EMBL" id="SIT16129.1"/>
    </source>
</evidence>
<organism evidence="1 2">
    <name type="scientific">Roseivivax lentus</name>
    <dbReference type="NCBI Taxonomy" id="633194"/>
    <lineage>
        <taxon>Bacteria</taxon>
        <taxon>Pseudomonadati</taxon>
        <taxon>Pseudomonadota</taxon>
        <taxon>Alphaproteobacteria</taxon>
        <taxon>Rhodobacterales</taxon>
        <taxon>Roseobacteraceae</taxon>
        <taxon>Roseivivax</taxon>
    </lineage>
</organism>